<proteinExistence type="evidence at transcript level"/>
<reference evidence="1" key="1">
    <citation type="journal article" date="2009" name="PLoS Genet.">
        <title>Sequencing, mapping, and analysis of 27,455 maize full-length cDNAs.</title>
        <authorList>
            <person name="Soderlund C."/>
            <person name="Descour A."/>
            <person name="Kudrna D."/>
            <person name="Bomhoff M."/>
            <person name="Boyd L."/>
            <person name="Currie J."/>
            <person name="Angelova A."/>
            <person name="Collura K."/>
            <person name="Wissotski M."/>
            <person name="Ashley E."/>
            <person name="Morrow D."/>
            <person name="Fernandes J."/>
            <person name="Walbot V."/>
            <person name="Yu Y."/>
        </authorList>
    </citation>
    <scope>NUCLEOTIDE SEQUENCE</scope>
    <source>
        <strain evidence="1">B73</strain>
    </source>
</reference>
<evidence type="ECO:0000313" key="1">
    <source>
        <dbReference type="EMBL" id="ACL54146.1"/>
    </source>
</evidence>
<dbReference type="AlphaFoldDB" id="B8A1U7"/>
<accession>B8A1U7</accession>
<name>B8A1U7_MAIZE</name>
<protein>
    <submittedName>
        <fullName evidence="1">Uncharacterized protein</fullName>
    </submittedName>
</protein>
<reference evidence="1" key="2">
    <citation type="submission" date="2012-06" db="EMBL/GenBank/DDBJ databases">
        <authorList>
            <person name="Yu Y."/>
            <person name="Currie J."/>
            <person name="Lomeli R."/>
            <person name="Angelova A."/>
            <person name="Collura K."/>
            <person name="Wissotski M."/>
            <person name="Campos D."/>
            <person name="Kudrna D."/>
            <person name="Golser W."/>
            <person name="Ashely E."/>
            <person name="Descour A."/>
            <person name="Fernandes J."/>
            <person name="Soderlund C."/>
            <person name="Walbot V."/>
        </authorList>
    </citation>
    <scope>NUCLEOTIDE SEQUENCE</scope>
    <source>
        <strain evidence="1">B73</strain>
    </source>
</reference>
<organism evidence="1">
    <name type="scientific">Zea mays</name>
    <name type="common">Maize</name>
    <dbReference type="NCBI Taxonomy" id="4577"/>
    <lineage>
        <taxon>Eukaryota</taxon>
        <taxon>Viridiplantae</taxon>
        <taxon>Streptophyta</taxon>
        <taxon>Embryophyta</taxon>
        <taxon>Tracheophyta</taxon>
        <taxon>Spermatophyta</taxon>
        <taxon>Magnoliopsida</taxon>
        <taxon>Liliopsida</taxon>
        <taxon>Poales</taxon>
        <taxon>Poaceae</taxon>
        <taxon>PACMAD clade</taxon>
        <taxon>Panicoideae</taxon>
        <taxon>Andropogonodae</taxon>
        <taxon>Andropogoneae</taxon>
        <taxon>Tripsacinae</taxon>
        <taxon>Zea</taxon>
    </lineage>
</organism>
<dbReference type="EMBL" id="BT055539">
    <property type="protein sequence ID" value="ACL54146.1"/>
    <property type="molecule type" value="mRNA"/>
</dbReference>
<sequence length="110" mass="12108">MRVLVRSCSAGARKQNHHSAGGGVGEGVEEAVGGCLGPVGLGLGPAAQALAGRAEAQRGGRHRQLHLHLHVQRRRHRHRHRHALRRGGGRRRRRLMWVRAGELLERAELL</sequence>